<keyword evidence="2" id="KW-0238">DNA-binding</keyword>
<dbReference type="SUPFAM" id="SSF46689">
    <property type="entry name" value="Homeodomain-like"/>
    <property type="match status" value="1"/>
</dbReference>
<dbReference type="SMART" id="SM00342">
    <property type="entry name" value="HTH_ARAC"/>
    <property type="match status" value="1"/>
</dbReference>
<evidence type="ECO:0000256" key="4">
    <source>
        <dbReference type="SAM" id="Phobius"/>
    </source>
</evidence>
<organism evidence="6 7">
    <name type="scientific">Leptospira yanagawae</name>
    <dbReference type="NCBI Taxonomy" id="293069"/>
    <lineage>
        <taxon>Bacteria</taxon>
        <taxon>Pseudomonadati</taxon>
        <taxon>Spirochaetota</taxon>
        <taxon>Spirochaetia</taxon>
        <taxon>Leptospirales</taxon>
        <taxon>Leptospiraceae</taxon>
        <taxon>Leptospira</taxon>
    </lineage>
</organism>
<keyword evidence="1" id="KW-0805">Transcription regulation</keyword>
<keyword evidence="3" id="KW-0804">Transcription</keyword>
<feature type="domain" description="HTH araC/xylS-type" evidence="5">
    <location>
        <begin position="258"/>
        <end position="360"/>
    </location>
</feature>
<evidence type="ECO:0000259" key="5">
    <source>
        <dbReference type="PROSITE" id="PS01124"/>
    </source>
</evidence>
<dbReference type="PANTHER" id="PTHR43280">
    <property type="entry name" value="ARAC-FAMILY TRANSCRIPTIONAL REGULATOR"/>
    <property type="match status" value="1"/>
</dbReference>
<feature type="transmembrane region" description="Helical" evidence="4">
    <location>
        <begin position="34"/>
        <end position="54"/>
    </location>
</feature>
<dbReference type="InterPro" id="IPR018060">
    <property type="entry name" value="HTH_AraC"/>
</dbReference>
<evidence type="ECO:0000256" key="2">
    <source>
        <dbReference type="ARBA" id="ARBA00023125"/>
    </source>
</evidence>
<feature type="transmembrane region" description="Helical" evidence="4">
    <location>
        <begin position="60"/>
        <end position="80"/>
    </location>
</feature>
<keyword evidence="4" id="KW-0812">Transmembrane</keyword>
<dbReference type="Gene3D" id="1.10.10.60">
    <property type="entry name" value="Homeodomain-like"/>
    <property type="match status" value="2"/>
</dbReference>
<comment type="caution">
    <text evidence="6">The sequence shown here is derived from an EMBL/GenBank/DDBJ whole genome shotgun (WGS) entry which is preliminary data.</text>
</comment>
<evidence type="ECO:0000313" key="6">
    <source>
        <dbReference type="EMBL" id="TGL19228.1"/>
    </source>
</evidence>
<feature type="transmembrane region" description="Helical" evidence="4">
    <location>
        <begin position="178"/>
        <end position="197"/>
    </location>
</feature>
<dbReference type="PRINTS" id="PR00032">
    <property type="entry name" value="HTHARAC"/>
</dbReference>
<dbReference type="PROSITE" id="PS01124">
    <property type="entry name" value="HTH_ARAC_FAMILY_2"/>
    <property type="match status" value="1"/>
</dbReference>
<accession>A0ABY2M385</accession>
<dbReference type="Pfam" id="PF12833">
    <property type="entry name" value="HTH_18"/>
    <property type="match status" value="1"/>
</dbReference>
<sequence>MDIFLERITFASGGLSFLLLLTEIGSRGKHPWRLYLVLIYFVHSFFMLLGWSIISNQHVMAAHLVYFTGPMMFVHAWALPRSLRCIANLSTSEELSRNVRSVLYQLRFHIFFFGISGMLYALNFENRHETLVRILTKSNLTSTDYFSPTLLIFAQIFQIYGLFVTIYRAKTKLGEKSIKVVIVICIVLIIRTFFALLERIFMGNEYLHSHLFASAITIPIFFIGYKLYLNYLIKSKFELTKPYKYSRLSDLDLDILETKLTKVMELDRLYQNENLNLPELADKIEVTTHQLSEYLNVKKGISFRQYLNEYRLNMACKLLETEPQKTILEIALECGFNAKSTFHSVFQKSLGLNPSEYRKKFDPTPKP</sequence>
<evidence type="ECO:0000256" key="3">
    <source>
        <dbReference type="ARBA" id="ARBA00023163"/>
    </source>
</evidence>
<name>A0ABY2M385_9LEPT</name>
<feature type="transmembrane region" description="Helical" evidence="4">
    <location>
        <begin position="101"/>
        <end position="122"/>
    </location>
</feature>
<dbReference type="EMBL" id="RQFU01000019">
    <property type="protein sequence ID" value="TGL19228.1"/>
    <property type="molecule type" value="Genomic_DNA"/>
</dbReference>
<dbReference type="InterPro" id="IPR009057">
    <property type="entry name" value="Homeodomain-like_sf"/>
</dbReference>
<gene>
    <name evidence="6" type="ORF">EHQ46_15685</name>
</gene>
<dbReference type="PROSITE" id="PS00041">
    <property type="entry name" value="HTH_ARAC_FAMILY_1"/>
    <property type="match status" value="1"/>
</dbReference>
<protein>
    <submittedName>
        <fullName evidence="6">AraC family transcriptional regulator</fullName>
    </submittedName>
</protein>
<keyword evidence="7" id="KW-1185">Reference proteome</keyword>
<dbReference type="Proteomes" id="UP000298200">
    <property type="component" value="Unassembled WGS sequence"/>
</dbReference>
<feature type="transmembrane region" description="Helical" evidence="4">
    <location>
        <begin position="145"/>
        <end position="166"/>
    </location>
</feature>
<evidence type="ECO:0000313" key="7">
    <source>
        <dbReference type="Proteomes" id="UP000298200"/>
    </source>
</evidence>
<dbReference type="InterPro" id="IPR018062">
    <property type="entry name" value="HTH_AraC-typ_CS"/>
</dbReference>
<reference evidence="7" key="1">
    <citation type="journal article" date="2019" name="PLoS Negl. Trop. Dis.">
        <title>Revisiting the worldwide diversity of Leptospira species in the environment.</title>
        <authorList>
            <person name="Vincent A.T."/>
            <person name="Schiettekatte O."/>
            <person name="Bourhy P."/>
            <person name="Veyrier F.J."/>
            <person name="Picardeau M."/>
        </authorList>
    </citation>
    <scope>NUCLEOTIDE SEQUENCE [LARGE SCALE GENOMIC DNA]</scope>
    <source>
        <strain evidence="7">201800272</strain>
    </source>
</reference>
<dbReference type="InterPro" id="IPR020449">
    <property type="entry name" value="Tscrpt_reg_AraC-type_HTH"/>
</dbReference>
<dbReference type="PANTHER" id="PTHR43280:SF29">
    <property type="entry name" value="ARAC-FAMILY TRANSCRIPTIONAL REGULATOR"/>
    <property type="match status" value="1"/>
</dbReference>
<proteinExistence type="predicted"/>
<keyword evidence="4" id="KW-0472">Membrane</keyword>
<feature type="transmembrane region" description="Helical" evidence="4">
    <location>
        <begin position="209"/>
        <end position="229"/>
    </location>
</feature>
<evidence type="ECO:0000256" key="1">
    <source>
        <dbReference type="ARBA" id="ARBA00023015"/>
    </source>
</evidence>
<keyword evidence="4" id="KW-1133">Transmembrane helix</keyword>